<dbReference type="Proteomes" id="UP000262073">
    <property type="component" value="Chromosome"/>
</dbReference>
<dbReference type="KEGG" id="salm:D0Y50_14275"/>
<feature type="signal peptide" evidence="1">
    <location>
        <begin position="1"/>
        <end position="20"/>
    </location>
</feature>
<accession>A0A346NPF5</accession>
<keyword evidence="3" id="KW-1185">Reference proteome</keyword>
<evidence type="ECO:0000313" key="3">
    <source>
        <dbReference type="Proteomes" id="UP000262073"/>
    </source>
</evidence>
<name>A0A346NPF5_9ALTE</name>
<evidence type="ECO:0000313" key="2">
    <source>
        <dbReference type="EMBL" id="AXR07412.1"/>
    </source>
</evidence>
<dbReference type="AlphaFoldDB" id="A0A346NPF5"/>
<organism evidence="2 3">
    <name type="scientific">Salinimonas sediminis</name>
    <dbReference type="NCBI Taxonomy" id="2303538"/>
    <lineage>
        <taxon>Bacteria</taxon>
        <taxon>Pseudomonadati</taxon>
        <taxon>Pseudomonadota</taxon>
        <taxon>Gammaproteobacteria</taxon>
        <taxon>Alteromonadales</taxon>
        <taxon>Alteromonadaceae</taxon>
        <taxon>Alteromonas/Salinimonas group</taxon>
        <taxon>Salinimonas</taxon>
    </lineage>
</organism>
<dbReference type="EMBL" id="CP031769">
    <property type="protein sequence ID" value="AXR07412.1"/>
    <property type="molecule type" value="Genomic_DNA"/>
</dbReference>
<dbReference type="OrthoDB" id="6383685at2"/>
<reference evidence="2 3" key="1">
    <citation type="submission" date="2018-08" db="EMBL/GenBank/DDBJ databases">
        <title>Salinimonas sediminis sp. nov., a piezophilic bacterium isolated from a deep-sea sediment sample from the New Britain Trench.</title>
        <authorList>
            <person name="Cao J."/>
        </authorList>
    </citation>
    <scope>NUCLEOTIDE SEQUENCE [LARGE SCALE GENOMIC DNA]</scope>
    <source>
        <strain evidence="2 3">N102</strain>
    </source>
</reference>
<dbReference type="RefSeq" id="WP_117317545.1">
    <property type="nucleotide sequence ID" value="NZ_CP031769.1"/>
</dbReference>
<keyword evidence="1" id="KW-0732">Signal</keyword>
<sequence length="289" mass="32287">MKILIILFSLILTGCAATNAGNDIAANVAQWHQEGLPGNTQKFSKKGFPVGTWEGIERTTAELKVLNLTNNRSHTLSTYKIAFGFELISQIRFDDDDITCGKFDCHILTTTKRGAPHQLTLTPHIGLGFKVVDAIKLRTNEIYSSSYLLKKNAKLTIPEQFHQHASAEPRLNNVEYNRPWYGFWMGVLDTSGEQNLKIASLKFLPDEQAVFTVYTPGLEGKAEMTFDPLDITQSKGELSTKLQGSPFANELTMRPTLLGISGSYMLHTTRAPERLLTHGDFTLIKVKKR</sequence>
<gene>
    <name evidence="2" type="ORF">D0Y50_14275</name>
</gene>
<dbReference type="PROSITE" id="PS51257">
    <property type="entry name" value="PROKAR_LIPOPROTEIN"/>
    <property type="match status" value="1"/>
</dbReference>
<feature type="chain" id="PRO_5016701068" evidence="1">
    <location>
        <begin position="21"/>
        <end position="289"/>
    </location>
</feature>
<protein>
    <submittedName>
        <fullName evidence="2">Uncharacterized protein</fullName>
    </submittedName>
</protein>
<proteinExistence type="predicted"/>
<evidence type="ECO:0000256" key="1">
    <source>
        <dbReference type="SAM" id="SignalP"/>
    </source>
</evidence>